<accession>A0ABP8RRN6</accession>
<dbReference type="Gene3D" id="1.10.510.10">
    <property type="entry name" value="Transferase(Phosphotransferase) domain 1"/>
    <property type="match status" value="1"/>
</dbReference>
<comment type="caution">
    <text evidence="10">The sequence shown here is derived from an EMBL/GenBank/DDBJ whole genome shotgun (WGS) entry which is preliminary data.</text>
</comment>
<feature type="domain" description="Protein kinase" evidence="9">
    <location>
        <begin position="27"/>
        <end position="288"/>
    </location>
</feature>
<sequence length="619" mass="63011">MTAGGPGGRAGSVPGGLAAGGRIAGRYELERRIAVGGMGEVWEAVDERLGRNVAVKVLRAELSDDDEFLHRFRIEARTVASLNHSGVAAIHDYGEDEVSADGRRTAYLVMELVRGEPLSAVIARGPLEPAETLRIMEQAAHSLYAAHERGFVHRDVKPGNILIRVDGTVKLTDFGIAKAANAVPVTRTGMVMGTAHYIAPEQASGGEAGPEGDVYSLGIVGYECLAGHRPFRAENAVAVAMMQVRDAPPPLPNTVPPKIRQLIETILVKDPAQRYADGAELAAAVAAIRRDLAVPTPARMAAQGLRLPGTEDSAEPEPGPTGHRRSRRERRRKGRSDSRGTARTTTPGSGSGASPVAASGAPGAAAPATEAPETGPRPGGPGTGGSAATGPRTGGTGPRPETDSGRSARTARPRTGPSAAAPSTPVDGSPERGGPAPRVPDGAGPGGTPSGGSAGPSSPGGTGPGGTAPGGTGSRRGLVSDPNGPDRPPRPVRPAFHDAPPAPPTEPLRLVAKPARSTGGTALLVAFVLLIVAAIVVAALTVPRLFGDRPATTDTVTTTTPTPAAAALEPAPESAAHPGAAAGTVTRRMVVLARSAEPGEPDGRMITIDNTPHTTEEVR</sequence>
<feature type="transmembrane region" description="Helical" evidence="8">
    <location>
        <begin position="522"/>
        <end position="542"/>
    </location>
</feature>
<dbReference type="InterPro" id="IPR000719">
    <property type="entry name" value="Prot_kinase_dom"/>
</dbReference>
<evidence type="ECO:0000256" key="2">
    <source>
        <dbReference type="ARBA" id="ARBA00022527"/>
    </source>
</evidence>
<evidence type="ECO:0000313" key="10">
    <source>
        <dbReference type="EMBL" id="GAA4544821.1"/>
    </source>
</evidence>
<evidence type="ECO:0000256" key="6">
    <source>
        <dbReference type="ARBA" id="ARBA00022840"/>
    </source>
</evidence>
<keyword evidence="6" id="KW-0067">ATP-binding</keyword>
<dbReference type="PROSITE" id="PS00108">
    <property type="entry name" value="PROTEIN_KINASE_ST"/>
    <property type="match status" value="1"/>
</dbReference>
<feature type="region of interest" description="Disordered" evidence="7">
    <location>
        <begin position="598"/>
        <end position="619"/>
    </location>
</feature>
<evidence type="ECO:0000256" key="3">
    <source>
        <dbReference type="ARBA" id="ARBA00022679"/>
    </source>
</evidence>
<feature type="compositionally biased region" description="Low complexity" evidence="7">
    <location>
        <begin position="341"/>
        <end position="376"/>
    </location>
</feature>
<feature type="compositionally biased region" description="Basic residues" evidence="7">
    <location>
        <begin position="322"/>
        <end position="334"/>
    </location>
</feature>
<dbReference type="Proteomes" id="UP001501598">
    <property type="component" value="Unassembled WGS sequence"/>
</dbReference>
<organism evidence="10 11">
    <name type="scientific">Pseudonocardia xishanensis</name>
    <dbReference type="NCBI Taxonomy" id="630995"/>
    <lineage>
        <taxon>Bacteria</taxon>
        <taxon>Bacillati</taxon>
        <taxon>Actinomycetota</taxon>
        <taxon>Actinomycetes</taxon>
        <taxon>Pseudonocardiales</taxon>
        <taxon>Pseudonocardiaceae</taxon>
        <taxon>Pseudonocardia</taxon>
    </lineage>
</organism>
<dbReference type="PROSITE" id="PS50011">
    <property type="entry name" value="PROTEIN_KINASE_DOM"/>
    <property type="match status" value="1"/>
</dbReference>
<keyword evidence="3" id="KW-0808">Transferase</keyword>
<evidence type="ECO:0000256" key="8">
    <source>
        <dbReference type="SAM" id="Phobius"/>
    </source>
</evidence>
<dbReference type="RefSeq" id="WP_425568965.1">
    <property type="nucleotide sequence ID" value="NZ_BAABGT010000029.1"/>
</dbReference>
<feature type="region of interest" description="Disordered" evidence="7">
    <location>
        <begin position="303"/>
        <end position="508"/>
    </location>
</feature>
<keyword evidence="8" id="KW-0472">Membrane</keyword>
<dbReference type="Gene3D" id="3.30.200.20">
    <property type="entry name" value="Phosphorylase Kinase, domain 1"/>
    <property type="match status" value="1"/>
</dbReference>
<dbReference type="InterPro" id="IPR008271">
    <property type="entry name" value="Ser/Thr_kinase_AS"/>
</dbReference>
<feature type="compositionally biased region" description="Gly residues" evidence="7">
    <location>
        <begin position="380"/>
        <end position="397"/>
    </location>
</feature>
<dbReference type="SMART" id="SM00220">
    <property type="entry name" value="S_TKc"/>
    <property type="match status" value="1"/>
</dbReference>
<dbReference type="InterPro" id="IPR011009">
    <property type="entry name" value="Kinase-like_dom_sf"/>
</dbReference>
<dbReference type="EC" id="2.7.11.1" evidence="1"/>
<name>A0ABP8RRN6_9PSEU</name>
<keyword evidence="11" id="KW-1185">Reference proteome</keyword>
<evidence type="ECO:0000259" key="9">
    <source>
        <dbReference type="PROSITE" id="PS50011"/>
    </source>
</evidence>
<reference evidence="11" key="1">
    <citation type="journal article" date="2019" name="Int. J. Syst. Evol. Microbiol.">
        <title>The Global Catalogue of Microorganisms (GCM) 10K type strain sequencing project: providing services to taxonomists for standard genome sequencing and annotation.</title>
        <authorList>
            <consortium name="The Broad Institute Genomics Platform"/>
            <consortium name="The Broad Institute Genome Sequencing Center for Infectious Disease"/>
            <person name="Wu L."/>
            <person name="Ma J."/>
        </authorList>
    </citation>
    <scope>NUCLEOTIDE SEQUENCE [LARGE SCALE GENOMIC DNA]</scope>
    <source>
        <strain evidence="11">JCM 17906</strain>
    </source>
</reference>
<keyword evidence="5" id="KW-0418">Kinase</keyword>
<keyword evidence="4" id="KW-0547">Nucleotide-binding</keyword>
<dbReference type="SUPFAM" id="SSF56112">
    <property type="entry name" value="Protein kinase-like (PK-like)"/>
    <property type="match status" value="1"/>
</dbReference>
<evidence type="ECO:0000256" key="4">
    <source>
        <dbReference type="ARBA" id="ARBA00022741"/>
    </source>
</evidence>
<evidence type="ECO:0000256" key="5">
    <source>
        <dbReference type="ARBA" id="ARBA00022777"/>
    </source>
</evidence>
<gene>
    <name evidence="10" type="ORF">GCM10023175_23600</name>
</gene>
<dbReference type="EMBL" id="BAABGT010000029">
    <property type="protein sequence ID" value="GAA4544821.1"/>
    <property type="molecule type" value="Genomic_DNA"/>
</dbReference>
<keyword evidence="8" id="KW-0812">Transmembrane</keyword>
<evidence type="ECO:0000313" key="11">
    <source>
        <dbReference type="Proteomes" id="UP001501598"/>
    </source>
</evidence>
<keyword evidence="8" id="KW-1133">Transmembrane helix</keyword>
<feature type="compositionally biased region" description="Gly residues" evidence="7">
    <location>
        <begin position="443"/>
        <end position="474"/>
    </location>
</feature>
<proteinExistence type="predicted"/>
<evidence type="ECO:0000256" key="7">
    <source>
        <dbReference type="SAM" id="MobiDB-lite"/>
    </source>
</evidence>
<evidence type="ECO:0000256" key="1">
    <source>
        <dbReference type="ARBA" id="ARBA00012513"/>
    </source>
</evidence>
<protein>
    <recommendedName>
        <fullName evidence="1">non-specific serine/threonine protein kinase</fullName>
        <ecNumber evidence="1">2.7.11.1</ecNumber>
    </recommendedName>
</protein>
<dbReference type="Pfam" id="PF00069">
    <property type="entry name" value="Pkinase"/>
    <property type="match status" value="1"/>
</dbReference>
<dbReference type="PANTHER" id="PTHR43289:SF6">
    <property type="entry name" value="SERINE_THREONINE-PROTEIN KINASE NEKL-3"/>
    <property type="match status" value="1"/>
</dbReference>
<dbReference type="PANTHER" id="PTHR43289">
    <property type="entry name" value="MITOGEN-ACTIVATED PROTEIN KINASE KINASE KINASE 20-RELATED"/>
    <property type="match status" value="1"/>
</dbReference>
<keyword evidence="2" id="KW-0723">Serine/threonine-protein kinase</keyword>
<dbReference type="CDD" id="cd14014">
    <property type="entry name" value="STKc_PknB_like"/>
    <property type="match status" value="1"/>
</dbReference>